<dbReference type="PANTHER" id="PTHR18896:SF186">
    <property type="entry name" value="PHOSPHOLIPASE D"/>
    <property type="match status" value="1"/>
</dbReference>
<dbReference type="InterPro" id="IPR025202">
    <property type="entry name" value="PLD-like_dom"/>
</dbReference>
<sequence>MSFLHKLEQLADVQKLQKLGEKAAGGLHHARDTAIGLLNPNRRHDDPQEKMDDEVRAEINASHRFQSFAGERSQNAVKWHIDGHDYMYALSEMLESAREAIFILDWWLTPELYLRRPPASNPEWRLDRVLKRKAEQGVKVYVVVYKEVTQTMSMSSHHTKEVLDNLHPNVACMRHPDHTTLEAKTMLPFGHIMRRYVVVVDNHRACIGGLDLCFGRWDTNTHPLADVHPTDFSRTLFPGQDYNNARVMDFKEVTDYLNTGISVSDTPRMPWHDVHMTLCGPVVLDIVQHFVERWNEIKKRKYRSDTKFDWLALPHDVEAAPNEAVVRHPHLHQWMDQGRKFKQRFHRHQNESFPEEDEDPETYKRPPHGTCNVQVVRSVSDWSHGVLTEKSIQTAYCDLIRGAQHFIYIENQFFISATNDNSPIKNQIARALVDRIVQASQRGEKFRVVVVIPEVPGFAGNVKDESSVKIIMAAQYRTINRGGASIYEELRKAGVEPTDYIRFYHLRAYDRINAPYDSYIKGVEDRSGVKFQQAQVALARQWVGDIDNASNPKDVTIVYPSDAAFNNKAVLQGNSSKSKNDDEAKKAEPKTETFQLPATTREAQDIIEQFESGARGIRGDEDVADNVVQHMLNDRTGLMEEKWLGTEEEEKYAYVSELLYIHSKVMIVDDLKVIMGSANINDRSQKGDGDSEIALVVEDQDFIDSRMNGEPFLASRFASSLRRKLYREHLGLIPPQLCNDNEPVTLLMRPAPLDFEDEMHLREDQLVADPLSDHTIGLWNQTAKKNREIFTEIFRPVPTNLVRSWEQYDNYVPKVATDHVAPDVSLERVKQQLSDVRGALVEAPLDFLMDDKEFVSGPEWTALNPTLPIYI</sequence>
<dbReference type="AlphaFoldDB" id="A0A4R0RFH8"/>
<comment type="similarity">
    <text evidence="5">Belongs to the phospholipase D family.</text>
</comment>
<keyword evidence="2 5" id="KW-0378">Hydrolase</keyword>
<dbReference type="GO" id="GO:0004630">
    <property type="term" value="F:phospholipase D activity"/>
    <property type="evidence" value="ECO:0007669"/>
    <property type="project" value="UniProtKB-UniRule"/>
</dbReference>
<reference evidence="8 9" key="1">
    <citation type="submission" date="2018-11" db="EMBL/GenBank/DDBJ databases">
        <title>Genome assembly of Steccherinum ochraceum LE-BIN_3174, the white-rot fungus of the Steccherinaceae family (The Residual Polyporoid clade, Polyporales, Basidiomycota).</title>
        <authorList>
            <person name="Fedorova T.V."/>
            <person name="Glazunova O.A."/>
            <person name="Landesman E.O."/>
            <person name="Moiseenko K.V."/>
            <person name="Psurtseva N.V."/>
            <person name="Savinova O.S."/>
            <person name="Shakhova N.V."/>
            <person name="Tyazhelova T.V."/>
            <person name="Vasina D.V."/>
        </authorList>
    </citation>
    <scope>NUCLEOTIDE SEQUENCE [LARGE SCALE GENOMIC DNA]</scope>
    <source>
        <strain evidence="8 9">LE-BIN_3174</strain>
    </source>
</reference>
<dbReference type="Gene3D" id="3.30.870.10">
    <property type="entry name" value="Endonuclease Chain A"/>
    <property type="match status" value="3"/>
</dbReference>
<dbReference type="PANTHER" id="PTHR18896">
    <property type="entry name" value="PHOSPHOLIPASE D"/>
    <property type="match status" value="1"/>
</dbReference>
<dbReference type="GO" id="GO:0035556">
    <property type="term" value="P:intracellular signal transduction"/>
    <property type="evidence" value="ECO:0007669"/>
    <property type="project" value="InterPro"/>
</dbReference>
<comment type="catalytic activity">
    <reaction evidence="5">
        <text>a 1,2-diacyl-sn-glycero-3-phosphocholine + H2O = a 1,2-diacyl-sn-glycero-3-phosphate + choline + H(+)</text>
        <dbReference type="Rhea" id="RHEA:14445"/>
        <dbReference type="ChEBI" id="CHEBI:15354"/>
        <dbReference type="ChEBI" id="CHEBI:15377"/>
        <dbReference type="ChEBI" id="CHEBI:15378"/>
        <dbReference type="ChEBI" id="CHEBI:57643"/>
        <dbReference type="ChEBI" id="CHEBI:58608"/>
        <dbReference type="EC" id="3.1.4.4"/>
    </reaction>
</comment>
<keyword evidence="3 5" id="KW-0442">Lipid degradation</keyword>
<dbReference type="InterPro" id="IPR015679">
    <property type="entry name" value="PLipase_D_fam"/>
</dbReference>
<keyword evidence="4" id="KW-0443">Lipid metabolism</keyword>
<evidence type="ECO:0000256" key="5">
    <source>
        <dbReference type="PIRNR" id="PIRNR009376"/>
    </source>
</evidence>
<comment type="caution">
    <text evidence="8">The sequence shown here is derived from an EMBL/GenBank/DDBJ whole genome shotgun (WGS) entry which is preliminary data.</text>
</comment>
<feature type="region of interest" description="Disordered" evidence="6">
    <location>
        <begin position="345"/>
        <end position="369"/>
    </location>
</feature>
<dbReference type="SUPFAM" id="SSF56024">
    <property type="entry name" value="Phospholipase D/nuclease"/>
    <property type="match status" value="2"/>
</dbReference>
<dbReference type="EC" id="3.1.4.4" evidence="5"/>
<evidence type="ECO:0000256" key="2">
    <source>
        <dbReference type="ARBA" id="ARBA00022801"/>
    </source>
</evidence>
<feature type="domain" description="PLD phosphodiesterase" evidence="7">
    <location>
        <begin position="657"/>
        <end position="684"/>
    </location>
</feature>
<evidence type="ECO:0000256" key="4">
    <source>
        <dbReference type="ARBA" id="ARBA00023098"/>
    </source>
</evidence>
<dbReference type="GO" id="GO:0009395">
    <property type="term" value="P:phospholipid catabolic process"/>
    <property type="evidence" value="ECO:0007669"/>
    <property type="project" value="TreeGrafter"/>
</dbReference>
<feature type="compositionally biased region" description="Basic and acidic residues" evidence="6">
    <location>
        <begin position="578"/>
        <end position="591"/>
    </location>
</feature>
<keyword evidence="9" id="KW-1185">Reference proteome</keyword>
<dbReference type="GO" id="GO:0006654">
    <property type="term" value="P:phosphatidic acid biosynthetic process"/>
    <property type="evidence" value="ECO:0007669"/>
    <property type="project" value="InterPro"/>
</dbReference>
<dbReference type="InterPro" id="IPR001736">
    <property type="entry name" value="PLipase_D/transphosphatidylase"/>
</dbReference>
<dbReference type="OrthoDB" id="14911at2759"/>
<dbReference type="STRING" id="92696.A0A4R0RFH8"/>
<dbReference type="SMART" id="SM00155">
    <property type="entry name" value="PLDc"/>
    <property type="match status" value="2"/>
</dbReference>
<organism evidence="8 9">
    <name type="scientific">Steccherinum ochraceum</name>
    <dbReference type="NCBI Taxonomy" id="92696"/>
    <lineage>
        <taxon>Eukaryota</taxon>
        <taxon>Fungi</taxon>
        <taxon>Dikarya</taxon>
        <taxon>Basidiomycota</taxon>
        <taxon>Agaricomycotina</taxon>
        <taxon>Agaricomycetes</taxon>
        <taxon>Polyporales</taxon>
        <taxon>Steccherinaceae</taxon>
        <taxon>Steccherinum</taxon>
    </lineage>
</organism>
<protein>
    <recommendedName>
        <fullName evidence="5">Phospholipase</fullName>
        <ecNumber evidence="5">3.1.4.4</ecNumber>
    </recommendedName>
</protein>
<evidence type="ECO:0000256" key="1">
    <source>
        <dbReference type="ARBA" id="ARBA00022737"/>
    </source>
</evidence>
<keyword evidence="1" id="KW-0677">Repeat</keyword>
<proteinExistence type="inferred from homology"/>
<dbReference type="PIRSF" id="PIRSF009376">
    <property type="entry name" value="Phospholipase_D_euk"/>
    <property type="match status" value="1"/>
</dbReference>
<feature type="region of interest" description="Disordered" evidence="6">
    <location>
        <begin position="570"/>
        <end position="594"/>
    </location>
</feature>
<evidence type="ECO:0000313" key="9">
    <source>
        <dbReference type="Proteomes" id="UP000292702"/>
    </source>
</evidence>
<gene>
    <name evidence="8" type="ORF">EIP91_004206</name>
</gene>
<dbReference type="PROSITE" id="PS50035">
    <property type="entry name" value="PLD"/>
    <property type="match status" value="1"/>
</dbReference>
<dbReference type="Proteomes" id="UP000292702">
    <property type="component" value="Unassembled WGS sequence"/>
</dbReference>
<evidence type="ECO:0000256" key="6">
    <source>
        <dbReference type="SAM" id="MobiDB-lite"/>
    </source>
</evidence>
<evidence type="ECO:0000313" key="8">
    <source>
        <dbReference type="EMBL" id="TCD64375.1"/>
    </source>
</evidence>
<accession>A0A4R0RFH8</accession>
<dbReference type="Pfam" id="PF13091">
    <property type="entry name" value="PLDc_2"/>
    <property type="match status" value="1"/>
</dbReference>
<dbReference type="InterPro" id="IPR016555">
    <property type="entry name" value="PLipase_D_euk"/>
</dbReference>
<name>A0A4R0RFH8_9APHY</name>
<evidence type="ECO:0000256" key="3">
    <source>
        <dbReference type="ARBA" id="ARBA00022963"/>
    </source>
</evidence>
<dbReference type="CDD" id="cd09141">
    <property type="entry name" value="PLDc_vPLD1_2_yPLD_like_2"/>
    <property type="match status" value="1"/>
</dbReference>
<evidence type="ECO:0000259" key="7">
    <source>
        <dbReference type="PROSITE" id="PS50035"/>
    </source>
</evidence>
<dbReference type="EMBL" id="RWJN01000240">
    <property type="protein sequence ID" value="TCD64375.1"/>
    <property type="molecule type" value="Genomic_DNA"/>
</dbReference>